<sequence length="141" mass="16732">MNKVKSIDTDIYDIIFHERKIGSIYYGSYYKPFVEDYSVTEEKEVYNKVSSRGAKIYYSKYLEQDYKNGIFNDNYYYYDTINKNVAQVMLPKKSDKGLIGIYFDSVDVDKNKFVIISNDLNEENKNTFLKIFKTIKIKPTH</sequence>
<dbReference type="EMBL" id="JAUTAL010000001">
    <property type="protein sequence ID" value="MDQ1097178.1"/>
    <property type="molecule type" value="Genomic_DNA"/>
</dbReference>
<keyword evidence="2" id="KW-1185">Reference proteome</keyword>
<dbReference type="Proteomes" id="UP001225072">
    <property type="component" value="Unassembled WGS sequence"/>
</dbReference>
<evidence type="ECO:0000313" key="2">
    <source>
        <dbReference type="Proteomes" id="UP001225072"/>
    </source>
</evidence>
<evidence type="ECO:0000313" key="1">
    <source>
        <dbReference type="EMBL" id="MDQ1097178.1"/>
    </source>
</evidence>
<name>A0ABU0TJF2_9FLAO</name>
<organism evidence="1 2">
    <name type="scientific">Chryseobacterium camelliae</name>
    <dbReference type="NCBI Taxonomy" id="1265445"/>
    <lineage>
        <taxon>Bacteria</taxon>
        <taxon>Pseudomonadati</taxon>
        <taxon>Bacteroidota</taxon>
        <taxon>Flavobacteriia</taxon>
        <taxon>Flavobacteriales</taxon>
        <taxon>Weeksellaceae</taxon>
        <taxon>Chryseobacterium group</taxon>
        <taxon>Chryseobacterium</taxon>
    </lineage>
</organism>
<reference evidence="1 2" key="1">
    <citation type="submission" date="2023-07" db="EMBL/GenBank/DDBJ databases">
        <title>Functional and genomic diversity of the sorghum phyllosphere microbiome.</title>
        <authorList>
            <person name="Shade A."/>
        </authorList>
    </citation>
    <scope>NUCLEOTIDE SEQUENCE [LARGE SCALE GENOMIC DNA]</scope>
    <source>
        <strain evidence="1 2">SORGH_AS_1064</strain>
    </source>
</reference>
<dbReference type="RefSeq" id="WP_307450525.1">
    <property type="nucleotide sequence ID" value="NZ_JAUTAL010000001.1"/>
</dbReference>
<gene>
    <name evidence="1" type="ORF">QE404_002325</name>
</gene>
<accession>A0ABU0TJF2</accession>
<protein>
    <submittedName>
        <fullName evidence="1">Uncharacterized protein</fullName>
    </submittedName>
</protein>
<proteinExistence type="predicted"/>
<comment type="caution">
    <text evidence="1">The sequence shown here is derived from an EMBL/GenBank/DDBJ whole genome shotgun (WGS) entry which is preliminary data.</text>
</comment>